<keyword evidence="4" id="KW-1185">Reference proteome</keyword>
<dbReference type="PANTHER" id="PTHR21725:SF1">
    <property type="entry name" value="E3 UBIQUITIN-PROTEIN LIGASE UBR4"/>
    <property type="match status" value="1"/>
</dbReference>
<keyword evidence="1" id="KW-0862">Zinc</keyword>
<comment type="similarity">
    <text evidence="1">Belongs to the UBR4 family.</text>
</comment>
<evidence type="ECO:0000256" key="1">
    <source>
        <dbReference type="PROSITE-ProRule" id="PRU01388"/>
    </source>
</evidence>
<keyword evidence="1" id="KW-0863">Zinc-finger</keyword>
<evidence type="ECO:0000259" key="2">
    <source>
        <dbReference type="Pfam" id="PF13764"/>
    </source>
</evidence>
<dbReference type="GO" id="GO:0005829">
    <property type="term" value="C:cytosol"/>
    <property type="evidence" value="ECO:0007669"/>
    <property type="project" value="TreeGrafter"/>
</dbReference>
<evidence type="ECO:0000313" key="3">
    <source>
        <dbReference type="EMBL" id="KAK8389382.1"/>
    </source>
</evidence>
<dbReference type="PROSITE" id="PS52043">
    <property type="entry name" value="UBR4_E3"/>
    <property type="match status" value="1"/>
</dbReference>
<organism evidence="3 4">
    <name type="scientific">Scylla paramamosain</name>
    <name type="common">Mud crab</name>
    <dbReference type="NCBI Taxonomy" id="85552"/>
    <lineage>
        <taxon>Eukaryota</taxon>
        <taxon>Metazoa</taxon>
        <taxon>Ecdysozoa</taxon>
        <taxon>Arthropoda</taxon>
        <taxon>Crustacea</taxon>
        <taxon>Multicrustacea</taxon>
        <taxon>Malacostraca</taxon>
        <taxon>Eumalacostraca</taxon>
        <taxon>Eucarida</taxon>
        <taxon>Decapoda</taxon>
        <taxon>Pleocyemata</taxon>
        <taxon>Brachyura</taxon>
        <taxon>Eubrachyura</taxon>
        <taxon>Portunoidea</taxon>
        <taxon>Portunidae</taxon>
        <taxon>Portuninae</taxon>
        <taxon>Scylla</taxon>
    </lineage>
</organism>
<accession>A0AAW0TPC2</accession>
<dbReference type="GO" id="GO:0005813">
    <property type="term" value="C:centrosome"/>
    <property type="evidence" value="ECO:0007669"/>
    <property type="project" value="TreeGrafter"/>
</dbReference>
<comment type="caution">
    <text evidence="3">The sequence shown here is derived from an EMBL/GenBank/DDBJ whole genome shotgun (WGS) entry which is preliminary data.</text>
</comment>
<dbReference type="InterPro" id="IPR045189">
    <property type="entry name" value="UBR4-like"/>
</dbReference>
<dbReference type="InterPro" id="IPR025704">
    <property type="entry name" value="E3_Ub_ligase_UBR4_C"/>
</dbReference>
<name>A0AAW0TPC2_SCYPA</name>
<protein>
    <recommendedName>
        <fullName evidence="2">E3 ubiquitin ligase UBR4 C-terminal domain-containing protein</fullName>
    </recommendedName>
</protein>
<dbReference type="AlphaFoldDB" id="A0AAW0TPC2"/>
<sequence length="76" mass="8636">MFFKKASSDGEWSVSVAEFVRHNDQILVEASSKMLSMYQEELLPLASFAEFCDVVGLLHEIENPDEFLTEVLLNLP</sequence>
<dbReference type="GO" id="GO:0006511">
    <property type="term" value="P:ubiquitin-dependent protein catabolic process"/>
    <property type="evidence" value="ECO:0007669"/>
    <property type="project" value="TreeGrafter"/>
</dbReference>
<feature type="region of interest" description="UBR4 E3 catalytic module" evidence="1">
    <location>
        <begin position="1"/>
        <end position="75"/>
    </location>
</feature>
<feature type="domain" description="E3 ubiquitin ligase UBR4 C-terminal" evidence="2">
    <location>
        <begin position="6"/>
        <end position="56"/>
    </location>
</feature>
<evidence type="ECO:0000313" key="4">
    <source>
        <dbReference type="Proteomes" id="UP001487740"/>
    </source>
</evidence>
<dbReference type="GO" id="GO:0005654">
    <property type="term" value="C:nucleoplasm"/>
    <property type="evidence" value="ECO:0007669"/>
    <property type="project" value="TreeGrafter"/>
</dbReference>
<dbReference type="GO" id="GO:0004842">
    <property type="term" value="F:ubiquitin-protein transferase activity"/>
    <property type="evidence" value="ECO:0007669"/>
    <property type="project" value="TreeGrafter"/>
</dbReference>
<reference evidence="3 4" key="1">
    <citation type="submission" date="2023-03" db="EMBL/GenBank/DDBJ databases">
        <title>High-quality genome of Scylla paramamosain provides insights in environmental adaptation.</title>
        <authorList>
            <person name="Zhang L."/>
        </authorList>
    </citation>
    <scope>NUCLEOTIDE SEQUENCE [LARGE SCALE GENOMIC DNA]</scope>
    <source>
        <strain evidence="3">LZ_2023a</strain>
        <tissue evidence="3">Muscle</tissue>
    </source>
</reference>
<proteinExistence type="inferred from homology"/>
<dbReference type="GO" id="GO:0008270">
    <property type="term" value="F:zinc ion binding"/>
    <property type="evidence" value="ECO:0007669"/>
    <property type="project" value="UniProtKB-KW"/>
</dbReference>
<keyword evidence="1" id="KW-0479">Metal-binding</keyword>
<dbReference type="PANTHER" id="PTHR21725">
    <property type="entry name" value="E3 UBIQUITIN-PROTEIN LIGASE UBR4"/>
    <property type="match status" value="1"/>
</dbReference>
<dbReference type="EMBL" id="JARAKH010000027">
    <property type="protein sequence ID" value="KAK8389382.1"/>
    <property type="molecule type" value="Genomic_DNA"/>
</dbReference>
<dbReference type="GO" id="GO:0016020">
    <property type="term" value="C:membrane"/>
    <property type="evidence" value="ECO:0007669"/>
    <property type="project" value="TreeGrafter"/>
</dbReference>
<dbReference type="Proteomes" id="UP001487740">
    <property type="component" value="Unassembled WGS sequence"/>
</dbReference>
<dbReference type="Pfam" id="PF13764">
    <property type="entry name" value="E3_UbLigase_R4"/>
    <property type="match status" value="1"/>
</dbReference>
<gene>
    <name evidence="3" type="ORF">O3P69_008849</name>
</gene>